<dbReference type="AlphaFoldDB" id="A0A2S4LS78"/>
<evidence type="ECO:0000313" key="5">
    <source>
        <dbReference type="Proteomes" id="UP000236919"/>
    </source>
</evidence>
<sequence>MAFLFNSTEERAKVFAARFAEAMPDLRFLRSSEPYDPADIRYLITWTAPDDLARFTNLEILFSIGAGIDQMTTDGLAPDVLVVRMVEDGITRMMQEYVTLGVLALHRQFPLYLAQQRQARWQSHGLTPARDRRVGVLGLGMMGTAVIERLKAFGFPISGWSRSARSLDGVRCFHGQDGLSAMLAETDILICLLPLTPDTAGILNAELFARLPQGAGLVHVGRGGHLDQQALLDALDSGHLSSAVLDVTEPEPLPADHGFWSHPKILLTPHIASMVEPEPAAKAVIENLRRHRAGLPPIGLVDRSRGY</sequence>
<evidence type="ECO:0000313" key="4">
    <source>
        <dbReference type="EMBL" id="POR45199.1"/>
    </source>
</evidence>
<organism evidence="4 5">
    <name type="scientific">Bosea psychrotolerans</name>
    <dbReference type="NCBI Taxonomy" id="1871628"/>
    <lineage>
        <taxon>Bacteria</taxon>
        <taxon>Pseudomonadati</taxon>
        <taxon>Pseudomonadota</taxon>
        <taxon>Alphaproteobacteria</taxon>
        <taxon>Hyphomicrobiales</taxon>
        <taxon>Boseaceae</taxon>
        <taxon>Bosea</taxon>
    </lineage>
</organism>
<keyword evidence="1" id="KW-0560">Oxidoreductase</keyword>
<reference evidence="4 5" key="1">
    <citation type="submission" date="2018-01" db="EMBL/GenBank/DDBJ databases">
        <title>Genomic Encyclopedia of Type Strains, Phase III (KMG-III): the genomes of soil and plant-associated and newly described type strains.</title>
        <authorList>
            <person name="Whitman W."/>
        </authorList>
    </citation>
    <scope>NUCLEOTIDE SEQUENCE [LARGE SCALE GENOMIC DNA]</scope>
    <source>
        <strain evidence="4 5">1131</strain>
    </source>
</reference>
<dbReference type="RefSeq" id="WP_103721614.1">
    <property type="nucleotide sequence ID" value="NZ_PQFZ01000039.1"/>
</dbReference>
<evidence type="ECO:0000259" key="3">
    <source>
        <dbReference type="Pfam" id="PF02826"/>
    </source>
</evidence>
<protein>
    <submittedName>
        <fullName evidence="4">Glyoxylate/hydroxypyruvate reductase A</fullName>
    </submittedName>
</protein>
<keyword evidence="4" id="KW-0670">Pyruvate</keyword>
<dbReference type="SUPFAM" id="SSF51735">
    <property type="entry name" value="NAD(P)-binding Rossmann-fold domains"/>
    <property type="match status" value="1"/>
</dbReference>
<dbReference type="GO" id="GO:0016491">
    <property type="term" value="F:oxidoreductase activity"/>
    <property type="evidence" value="ECO:0007669"/>
    <property type="project" value="UniProtKB-KW"/>
</dbReference>
<dbReference type="PANTHER" id="PTHR43333:SF1">
    <property type="entry name" value="D-ISOMER SPECIFIC 2-HYDROXYACID DEHYDROGENASE NAD-BINDING DOMAIN-CONTAINING PROTEIN"/>
    <property type="match status" value="1"/>
</dbReference>
<evidence type="ECO:0000256" key="2">
    <source>
        <dbReference type="ARBA" id="ARBA00023027"/>
    </source>
</evidence>
<dbReference type="Proteomes" id="UP000236919">
    <property type="component" value="Unassembled WGS sequence"/>
</dbReference>
<dbReference type="GO" id="GO:0051287">
    <property type="term" value="F:NAD binding"/>
    <property type="evidence" value="ECO:0007669"/>
    <property type="project" value="InterPro"/>
</dbReference>
<comment type="caution">
    <text evidence="4">The sequence shown here is derived from an EMBL/GenBank/DDBJ whole genome shotgun (WGS) entry which is preliminary data.</text>
</comment>
<dbReference type="PANTHER" id="PTHR43333">
    <property type="entry name" value="2-HACID_DH_C DOMAIN-CONTAINING PROTEIN"/>
    <property type="match status" value="1"/>
</dbReference>
<keyword evidence="2" id="KW-0520">NAD</keyword>
<dbReference type="EMBL" id="PQFZ01000039">
    <property type="protein sequence ID" value="POR45199.1"/>
    <property type="molecule type" value="Genomic_DNA"/>
</dbReference>
<dbReference type="InterPro" id="IPR036291">
    <property type="entry name" value="NAD(P)-bd_dom_sf"/>
</dbReference>
<dbReference type="Gene3D" id="3.40.50.720">
    <property type="entry name" value="NAD(P)-binding Rossmann-like Domain"/>
    <property type="match status" value="2"/>
</dbReference>
<accession>A0A2S4LS78</accession>
<dbReference type="SUPFAM" id="SSF52283">
    <property type="entry name" value="Formate/glycerate dehydrogenase catalytic domain-like"/>
    <property type="match status" value="1"/>
</dbReference>
<dbReference type="CDD" id="cd12164">
    <property type="entry name" value="GDH_like_2"/>
    <property type="match status" value="1"/>
</dbReference>
<gene>
    <name evidence="4" type="ORF">CYD53_1396</name>
</gene>
<keyword evidence="5" id="KW-1185">Reference proteome</keyword>
<dbReference type="Pfam" id="PF02826">
    <property type="entry name" value="2-Hacid_dh_C"/>
    <property type="match status" value="1"/>
</dbReference>
<proteinExistence type="predicted"/>
<dbReference type="OrthoDB" id="9787219at2"/>
<evidence type="ECO:0000256" key="1">
    <source>
        <dbReference type="ARBA" id="ARBA00023002"/>
    </source>
</evidence>
<dbReference type="InterPro" id="IPR006140">
    <property type="entry name" value="D-isomer_DH_NAD-bd"/>
</dbReference>
<feature type="domain" description="D-isomer specific 2-hydroxyacid dehydrogenase NAD-binding" evidence="3">
    <location>
        <begin position="102"/>
        <end position="272"/>
    </location>
</feature>
<name>A0A2S4LS78_9HYPH</name>